<name>A0A0E9WVC6_ANGAN</name>
<reference evidence="1" key="2">
    <citation type="journal article" date="2015" name="Fish Shellfish Immunol.">
        <title>Early steps in the European eel (Anguilla anguilla)-Vibrio vulnificus interaction in the gills: Role of the RtxA13 toxin.</title>
        <authorList>
            <person name="Callol A."/>
            <person name="Pajuelo D."/>
            <person name="Ebbesson L."/>
            <person name="Teles M."/>
            <person name="MacKenzie S."/>
            <person name="Amaro C."/>
        </authorList>
    </citation>
    <scope>NUCLEOTIDE SEQUENCE</scope>
</reference>
<reference evidence="1" key="1">
    <citation type="submission" date="2014-11" db="EMBL/GenBank/DDBJ databases">
        <authorList>
            <person name="Amaro Gonzalez C."/>
        </authorList>
    </citation>
    <scope>NUCLEOTIDE SEQUENCE</scope>
</reference>
<dbReference type="AlphaFoldDB" id="A0A0E9WVC6"/>
<evidence type="ECO:0000313" key="1">
    <source>
        <dbReference type="EMBL" id="JAH94337.1"/>
    </source>
</evidence>
<dbReference type="EMBL" id="GBXM01014240">
    <property type="protein sequence ID" value="JAH94337.1"/>
    <property type="molecule type" value="Transcribed_RNA"/>
</dbReference>
<sequence length="58" mass="6637">MGQNEELNESTRAAMNEVTGLNLIKDRVQNVAHFSGPSLHETRHYFLTNRRPSFPVLL</sequence>
<protein>
    <submittedName>
        <fullName evidence="1">Uncharacterized protein</fullName>
    </submittedName>
</protein>
<organism evidence="1">
    <name type="scientific">Anguilla anguilla</name>
    <name type="common">European freshwater eel</name>
    <name type="synonym">Muraena anguilla</name>
    <dbReference type="NCBI Taxonomy" id="7936"/>
    <lineage>
        <taxon>Eukaryota</taxon>
        <taxon>Metazoa</taxon>
        <taxon>Chordata</taxon>
        <taxon>Craniata</taxon>
        <taxon>Vertebrata</taxon>
        <taxon>Euteleostomi</taxon>
        <taxon>Actinopterygii</taxon>
        <taxon>Neopterygii</taxon>
        <taxon>Teleostei</taxon>
        <taxon>Anguilliformes</taxon>
        <taxon>Anguillidae</taxon>
        <taxon>Anguilla</taxon>
    </lineage>
</organism>
<accession>A0A0E9WVC6</accession>
<proteinExistence type="predicted"/>